<gene>
    <name evidence="1" type="ORF">CXB77_04545</name>
</gene>
<accession>A0A2S7XTD6</accession>
<name>A0A2S7XTD6_9GAMM</name>
<dbReference type="Gene3D" id="3.30.2020.10">
    <property type="entry name" value="NE0471-like N-terminal domain"/>
    <property type="match status" value="1"/>
</dbReference>
<dbReference type="SUPFAM" id="SSF143880">
    <property type="entry name" value="NE0471 N-terminal domain-like"/>
    <property type="match status" value="1"/>
</dbReference>
<protein>
    <submittedName>
        <fullName evidence="1">DUF2442 domain-containing protein</fullName>
    </submittedName>
</protein>
<dbReference type="AlphaFoldDB" id="A0A2S7XTD6"/>
<dbReference type="EMBL" id="PPGH01000019">
    <property type="protein sequence ID" value="PQJ96997.1"/>
    <property type="molecule type" value="Genomic_DNA"/>
</dbReference>
<reference evidence="1 2" key="1">
    <citation type="submission" date="2018-01" db="EMBL/GenBank/DDBJ databases">
        <title>The complete genome sequence of Chromatium okenii LaCa, a purple sulfur bacterium with a turbulent life.</title>
        <authorList>
            <person name="Luedin S.M."/>
            <person name="Liechti N."/>
            <person name="Storelli N."/>
            <person name="Danza F."/>
            <person name="Wittwer M."/>
            <person name="Pothier J.F."/>
            <person name="Tonolla M.A."/>
        </authorList>
    </citation>
    <scope>NUCLEOTIDE SEQUENCE [LARGE SCALE GENOMIC DNA]</scope>
    <source>
        <strain evidence="1 2">LaCa</strain>
    </source>
</reference>
<dbReference type="InterPro" id="IPR036782">
    <property type="entry name" value="NE0471-like_N"/>
</dbReference>
<keyword evidence="2" id="KW-1185">Reference proteome</keyword>
<proteinExistence type="predicted"/>
<comment type="caution">
    <text evidence="1">The sequence shown here is derived from an EMBL/GenBank/DDBJ whole genome shotgun (WGS) entry which is preliminary data.</text>
</comment>
<evidence type="ECO:0000313" key="2">
    <source>
        <dbReference type="Proteomes" id="UP000239936"/>
    </source>
</evidence>
<dbReference type="RefSeq" id="WP_105072977.1">
    <property type="nucleotide sequence ID" value="NZ_PPGH01000019.1"/>
</dbReference>
<dbReference type="OrthoDB" id="9803723at2"/>
<sequence>MLEIKKADYLGEYKINLLFNNDKSGQVNLKELIFDDQRNTFSKLKVLSTFKNFRVEHGTLIWSDALDLAVEYLFYLAFKDEPDLQEQFKTWVILLECQ</sequence>
<dbReference type="Pfam" id="PF10387">
    <property type="entry name" value="DUF2442"/>
    <property type="match status" value="1"/>
</dbReference>
<organism evidence="1 2">
    <name type="scientific">Chromatium okenii</name>
    <dbReference type="NCBI Taxonomy" id="61644"/>
    <lineage>
        <taxon>Bacteria</taxon>
        <taxon>Pseudomonadati</taxon>
        <taxon>Pseudomonadota</taxon>
        <taxon>Gammaproteobacteria</taxon>
        <taxon>Chromatiales</taxon>
        <taxon>Chromatiaceae</taxon>
        <taxon>Chromatium</taxon>
    </lineage>
</organism>
<dbReference type="InterPro" id="IPR018841">
    <property type="entry name" value="DUF2442"/>
</dbReference>
<dbReference type="Proteomes" id="UP000239936">
    <property type="component" value="Unassembled WGS sequence"/>
</dbReference>
<evidence type="ECO:0000313" key="1">
    <source>
        <dbReference type="EMBL" id="PQJ96997.1"/>
    </source>
</evidence>